<dbReference type="KEGG" id="sper:EW093_07420"/>
<dbReference type="PRINTS" id="PR00344">
    <property type="entry name" value="BCTRLSENSOR"/>
</dbReference>
<comment type="catalytic activity">
    <reaction evidence="1">
        <text>ATP + protein L-histidine = ADP + protein N-phospho-L-histidine.</text>
        <dbReference type="EC" id="2.7.13.3"/>
    </reaction>
</comment>
<dbReference type="InterPro" id="IPR004358">
    <property type="entry name" value="Sig_transdc_His_kin-like_C"/>
</dbReference>
<dbReference type="InterPro" id="IPR036890">
    <property type="entry name" value="HATPase_C_sf"/>
</dbReference>
<evidence type="ECO:0000313" key="7">
    <source>
        <dbReference type="Proteomes" id="UP000323824"/>
    </source>
</evidence>
<feature type="transmembrane region" description="Helical" evidence="4">
    <location>
        <begin position="179"/>
        <end position="201"/>
    </location>
</feature>
<dbReference type="SUPFAM" id="SSF47384">
    <property type="entry name" value="Homodimeric domain of signal transducing histidine kinase"/>
    <property type="match status" value="1"/>
</dbReference>
<proteinExistence type="predicted"/>
<dbReference type="CDD" id="cd00082">
    <property type="entry name" value="HisKA"/>
    <property type="match status" value="1"/>
</dbReference>
<dbReference type="InterPro" id="IPR031621">
    <property type="entry name" value="HisKA_7TM"/>
</dbReference>
<dbReference type="Gene3D" id="3.30.565.10">
    <property type="entry name" value="Histidine kinase-like ATPase, C-terminal domain"/>
    <property type="match status" value="1"/>
</dbReference>
<dbReference type="Pfam" id="PF00512">
    <property type="entry name" value="HisKA"/>
    <property type="match status" value="1"/>
</dbReference>
<evidence type="ECO:0000256" key="1">
    <source>
        <dbReference type="ARBA" id="ARBA00000085"/>
    </source>
</evidence>
<dbReference type="RefSeq" id="WP_149567783.1">
    <property type="nucleotide sequence ID" value="NZ_CP035807.1"/>
</dbReference>
<dbReference type="Proteomes" id="UP000323824">
    <property type="component" value="Chromosome"/>
</dbReference>
<keyword evidence="4" id="KW-0472">Membrane</keyword>
<dbReference type="InterPro" id="IPR036097">
    <property type="entry name" value="HisK_dim/P_sf"/>
</dbReference>
<feature type="domain" description="Histidine kinase" evidence="5">
    <location>
        <begin position="374"/>
        <end position="598"/>
    </location>
</feature>
<keyword evidence="4" id="KW-1133">Transmembrane helix</keyword>
<dbReference type="InterPro" id="IPR003661">
    <property type="entry name" value="HisK_dim/P_dom"/>
</dbReference>
<evidence type="ECO:0000256" key="4">
    <source>
        <dbReference type="SAM" id="Phobius"/>
    </source>
</evidence>
<feature type="transmembrane region" description="Helical" evidence="4">
    <location>
        <begin position="6"/>
        <end position="28"/>
    </location>
</feature>
<dbReference type="EC" id="2.7.13.3" evidence="2"/>
<protein>
    <recommendedName>
        <fullName evidence="2">histidine kinase</fullName>
        <ecNumber evidence="2">2.7.13.3</ecNumber>
    </recommendedName>
</protein>
<keyword evidence="7" id="KW-1185">Reference proteome</keyword>
<dbReference type="Gene3D" id="1.10.287.130">
    <property type="match status" value="1"/>
</dbReference>
<evidence type="ECO:0000256" key="2">
    <source>
        <dbReference type="ARBA" id="ARBA00012438"/>
    </source>
</evidence>
<evidence type="ECO:0000313" key="6">
    <source>
        <dbReference type="EMBL" id="QEN04536.1"/>
    </source>
</evidence>
<sequence length="601" mass="68531">MDYNIYKLLTPITVGFLFLSLSISIQYLNEKISKLIFLYQLSVLFYLIINYLEFISNDVLYIIFFAKLGHLFLELLAYFWFVFALNYTGYDHLIKIKIRVTLFLLIALNMIIIQTTDIHHLFYLEYNFSSKSGYTVLNADYGPLFWVVVSYSYVLLIAGVVFIVTSYIRGRSFLQVQALLILIGFLLPLVTNIIYVFRLIPTFNKDLSPVAFGITGLFIFISIYRFRLLHFTPLARNIVLHDLQNSIITLSPNFKIIDFNERASSLFHLSDKNLGDNIGKTEVGMFIGNIKNYVNDNNGSKIIKELEGLKYEISVKLLSKDDKTCKAIIINIFDVTDKIELIERLGDSNARLKEMQEQLVHKEKMAALGEISAGIAHEINNPLSFIKSNLKLLNKYLNNIQDGIADIDSRKYNFKEVLELVDESNEGVLRIGEVVYNLLNFSRDNQYEKTFQYNINNGIESTLVLARNQYKYKAIIKLELGDIKTFMTSGNEINQVLLNLLTNAAQAIPDGVNNGLITIKTFNEAGNVVCEISDNGEPISADDIEDIFSPFYTTKDKDVGTGIGLSISRGIIEKEFGGKLFVKESKIKTFRIEIPYKDNSL</sequence>
<dbReference type="GO" id="GO:0000155">
    <property type="term" value="F:phosphorelay sensor kinase activity"/>
    <property type="evidence" value="ECO:0007669"/>
    <property type="project" value="InterPro"/>
</dbReference>
<feature type="transmembrane region" description="Helical" evidence="4">
    <location>
        <begin position="60"/>
        <end position="88"/>
    </location>
</feature>
<keyword evidence="4" id="KW-0812">Transmembrane</keyword>
<dbReference type="SUPFAM" id="SSF55874">
    <property type="entry name" value="ATPase domain of HSP90 chaperone/DNA topoisomerase II/histidine kinase"/>
    <property type="match status" value="1"/>
</dbReference>
<gene>
    <name evidence="6" type="ORF">EW093_07420</name>
</gene>
<feature type="transmembrane region" description="Helical" evidence="4">
    <location>
        <begin position="100"/>
        <end position="124"/>
    </location>
</feature>
<organism evidence="6 7">
    <name type="scientific">Thiospirochaeta perfilievii</name>
    <dbReference type="NCBI Taxonomy" id="252967"/>
    <lineage>
        <taxon>Bacteria</taxon>
        <taxon>Pseudomonadati</taxon>
        <taxon>Spirochaetota</taxon>
        <taxon>Spirochaetia</taxon>
        <taxon>Spirochaetales</taxon>
        <taxon>Spirochaetaceae</taxon>
        <taxon>Thiospirochaeta</taxon>
    </lineage>
</organism>
<dbReference type="Pfam" id="PF16927">
    <property type="entry name" value="HisKA_7TM"/>
    <property type="match status" value="1"/>
</dbReference>
<evidence type="ECO:0000259" key="5">
    <source>
        <dbReference type="PROSITE" id="PS50109"/>
    </source>
</evidence>
<dbReference type="EMBL" id="CP035807">
    <property type="protein sequence ID" value="QEN04536.1"/>
    <property type="molecule type" value="Genomic_DNA"/>
</dbReference>
<dbReference type="PANTHER" id="PTHR43065">
    <property type="entry name" value="SENSOR HISTIDINE KINASE"/>
    <property type="match status" value="1"/>
</dbReference>
<dbReference type="InterPro" id="IPR003594">
    <property type="entry name" value="HATPase_dom"/>
</dbReference>
<evidence type="ECO:0000256" key="3">
    <source>
        <dbReference type="ARBA" id="ARBA00022553"/>
    </source>
</evidence>
<dbReference type="SMART" id="SM00388">
    <property type="entry name" value="HisKA"/>
    <property type="match status" value="1"/>
</dbReference>
<dbReference type="PROSITE" id="PS50109">
    <property type="entry name" value="HIS_KIN"/>
    <property type="match status" value="1"/>
</dbReference>
<dbReference type="PANTHER" id="PTHR43065:SF50">
    <property type="entry name" value="HISTIDINE KINASE"/>
    <property type="match status" value="1"/>
</dbReference>
<reference evidence="6 7" key="1">
    <citation type="submission" date="2019-02" db="EMBL/GenBank/DDBJ databases">
        <authorList>
            <person name="Fomenkov A."/>
            <person name="Dubinina G."/>
            <person name="Grabovich M."/>
            <person name="Vincze T."/>
            <person name="Roberts R.J."/>
        </authorList>
    </citation>
    <scope>NUCLEOTIDE SEQUENCE [LARGE SCALE GENOMIC DNA]</scope>
    <source>
        <strain evidence="6 7">P</strain>
    </source>
</reference>
<dbReference type="AlphaFoldDB" id="A0A5C1QD27"/>
<reference evidence="6 7" key="2">
    <citation type="submission" date="2019-09" db="EMBL/GenBank/DDBJ databases">
        <title>Complete Genome Sequence and Methylome Analysis of free living Spirochaetas.</title>
        <authorList>
            <person name="Leshcheva N."/>
            <person name="Mikheeva N."/>
        </authorList>
    </citation>
    <scope>NUCLEOTIDE SEQUENCE [LARGE SCALE GENOMIC DNA]</scope>
    <source>
        <strain evidence="6 7">P</strain>
    </source>
</reference>
<dbReference type="InterPro" id="IPR005467">
    <property type="entry name" value="His_kinase_dom"/>
</dbReference>
<accession>A0A5C1QD27</accession>
<feature type="transmembrane region" description="Helical" evidence="4">
    <location>
        <begin position="144"/>
        <end position="167"/>
    </location>
</feature>
<keyword evidence="3" id="KW-0597">Phosphoprotein</keyword>
<feature type="transmembrane region" description="Helical" evidence="4">
    <location>
        <begin position="207"/>
        <end position="226"/>
    </location>
</feature>
<dbReference type="Pfam" id="PF02518">
    <property type="entry name" value="HATPase_c"/>
    <property type="match status" value="1"/>
</dbReference>
<name>A0A5C1QD27_9SPIO</name>
<dbReference type="SMART" id="SM00387">
    <property type="entry name" value="HATPase_c"/>
    <property type="match status" value="1"/>
</dbReference>
<dbReference type="OrthoDB" id="342758at2"/>
<feature type="transmembrane region" description="Helical" evidence="4">
    <location>
        <begin position="35"/>
        <end position="54"/>
    </location>
</feature>